<sequence length="476" mass="53257">GGHLGVLAVDEQFLASCTYLRYPEEIQDGLAVQAFFTALAPEHLGQHMSPTAPESLEGAMAKTEHVKGTLGYSGKHTHCCLVPRGGVVKTPHPVCLIENTNENGLNLNRQAMDILSSITKPVVVAEVVGKFPTGDSYLANRLFGQCTGCHNHSESSDIWMWCVPYPHIKDSTLVLLDKGKGDPVVMAHPVCLIENIEENKVKINQEALAILSSISQPVVVVSIVGKYRTGKSYLMNRLAGKRTGFSLGSTVQSNTKGIWMLCVPHPRREGQTLVLLDTEGLGDVEKDDLRYDSYVFTLAILLSSTLVYNTKGTIDNEELLRLHRKCFVFYQPTNRNHHNLEKLNDTDLDPDFVKQTNEFCSYIFDSSKEKTIAGGTCIQKEYERKCQENEQLSYKHCTDLLEKLWGNIDHKSYMRPGGYLDYRATVDGIIKKYKATPQKGLKAEEALQTFLKQKEDMESCILKADHSLTEQQKKLE</sequence>
<reference evidence="6 7" key="1">
    <citation type="submission" date="2015-08" db="EMBL/GenBank/DDBJ databases">
        <title>The genome of the Asian arowana (Scleropages formosus).</title>
        <authorList>
            <person name="Tan M.H."/>
            <person name="Gan H.M."/>
            <person name="Croft L.J."/>
            <person name="Austin C.M."/>
        </authorList>
    </citation>
    <scope>NUCLEOTIDE SEQUENCE [LARGE SCALE GENOMIC DNA]</scope>
    <source>
        <strain evidence="6">Aro1</strain>
    </source>
</reference>
<dbReference type="Proteomes" id="UP000034805">
    <property type="component" value="Unassembled WGS sequence"/>
</dbReference>
<dbReference type="PANTHER" id="PTHR10751">
    <property type="entry name" value="GUANYLATE BINDING PROTEIN"/>
    <property type="match status" value="1"/>
</dbReference>
<dbReference type="Gene3D" id="1.20.1000.10">
    <property type="entry name" value="Guanylate-binding protein, C-terminal domain"/>
    <property type="match status" value="1"/>
</dbReference>
<evidence type="ECO:0000259" key="5">
    <source>
        <dbReference type="PROSITE" id="PS51715"/>
    </source>
</evidence>
<feature type="non-terminal residue" evidence="6">
    <location>
        <position position="476"/>
    </location>
</feature>
<name>A0A0P7VKG4_SCLFO</name>
<feature type="non-terminal residue" evidence="6">
    <location>
        <position position="1"/>
    </location>
</feature>
<evidence type="ECO:0000256" key="2">
    <source>
        <dbReference type="ARBA" id="ARBA00022801"/>
    </source>
</evidence>
<dbReference type="GO" id="GO:0003924">
    <property type="term" value="F:GTPase activity"/>
    <property type="evidence" value="ECO:0007669"/>
    <property type="project" value="InterPro"/>
</dbReference>
<evidence type="ECO:0000256" key="3">
    <source>
        <dbReference type="ARBA" id="ARBA00023134"/>
    </source>
</evidence>
<comment type="similarity">
    <text evidence="4">Belongs to the TRAFAC class dynamin-like GTPase superfamily. GB1/RHD3 GTPase family.</text>
</comment>
<dbReference type="InterPro" id="IPR036543">
    <property type="entry name" value="Guanylate-bd_C_sf"/>
</dbReference>
<dbReference type="AlphaFoldDB" id="A0A0P7VKG4"/>
<dbReference type="InterPro" id="IPR015894">
    <property type="entry name" value="Guanylate-bd_N"/>
</dbReference>
<protein>
    <recommendedName>
        <fullName evidence="5">GB1/RHD3-type G domain-containing protein</fullName>
    </recommendedName>
</protein>
<dbReference type="InterPro" id="IPR030386">
    <property type="entry name" value="G_GB1_RHD3_dom"/>
</dbReference>
<gene>
    <name evidence="6" type="ORF">Z043_106765</name>
</gene>
<keyword evidence="1" id="KW-0547">Nucleotide-binding</keyword>
<dbReference type="Pfam" id="PF02263">
    <property type="entry name" value="GBP"/>
    <property type="match status" value="3"/>
</dbReference>
<dbReference type="CDD" id="cd01851">
    <property type="entry name" value="GBP"/>
    <property type="match status" value="1"/>
</dbReference>
<feature type="domain" description="GB1/RHD3-type G" evidence="5">
    <location>
        <begin position="215"/>
        <end position="322"/>
    </location>
</feature>
<dbReference type="SUPFAM" id="SSF52540">
    <property type="entry name" value="P-loop containing nucleoside triphosphate hydrolases"/>
    <property type="match status" value="2"/>
</dbReference>
<proteinExistence type="inferred from homology"/>
<dbReference type="InterPro" id="IPR003191">
    <property type="entry name" value="Guanylate-bd/ATL_C"/>
</dbReference>
<dbReference type="EMBL" id="JARO02001900">
    <property type="protein sequence ID" value="KPP74104.1"/>
    <property type="molecule type" value="Genomic_DNA"/>
</dbReference>
<accession>A0A0P7VKG4</accession>
<dbReference type="Pfam" id="PF02841">
    <property type="entry name" value="GBP_C"/>
    <property type="match status" value="1"/>
</dbReference>
<dbReference type="PROSITE" id="PS51715">
    <property type="entry name" value="G_GB1_RHD3"/>
    <property type="match status" value="1"/>
</dbReference>
<dbReference type="InterPro" id="IPR027417">
    <property type="entry name" value="P-loop_NTPase"/>
</dbReference>
<evidence type="ECO:0000313" key="7">
    <source>
        <dbReference type="Proteomes" id="UP000034805"/>
    </source>
</evidence>
<comment type="caution">
    <text evidence="6">The sequence shown here is derived from an EMBL/GenBank/DDBJ whole genome shotgun (WGS) entry which is preliminary data.</text>
</comment>
<evidence type="ECO:0000313" key="6">
    <source>
        <dbReference type="EMBL" id="KPP74104.1"/>
    </source>
</evidence>
<dbReference type="GO" id="GO:0005525">
    <property type="term" value="F:GTP binding"/>
    <property type="evidence" value="ECO:0007669"/>
    <property type="project" value="UniProtKB-KW"/>
</dbReference>
<evidence type="ECO:0000256" key="4">
    <source>
        <dbReference type="PROSITE-ProRule" id="PRU01052"/>
    </source>
</evidence>
<dbReference type="Gene3D" id="3.40.50.300">
    <property type="entry name" value="P-loop containing nucleotide triphosphate hydrolases"/>
    <property type="match status" value="2"/>
</dbReference>
<evidence type="ECO:0000256" key="1">
    <source>
        <dbReference type="ARBA" id="ARBA00022741"/>
    </source>
</evidence>
<keyword evidence="3" id="KW-0342">GTP-binding</keyword>
<keyword evidence="2" id="KW-0378">Hydrolase</keyword>
<organism evidence="6 7">
    <name type="scientific">Scleropages formosus</name>
    <name type="common">Asian bonytongue</name>
    <name type="synonym">Osteoglossum formosum</name>
    <dbReference type="NCBI Taxonomy" id="113540"/>
    <lineage>
        <taxon>Eukaryota</taxon>
        <taxon>Metazoa</taxon>
        <taxon>Chordata</taxon>
        <taxon>Craniata</taxon>
        <taxon>Vertebrata</taxon>
        <taxon>Euteleostomi</taxon>
        <taxon>Actinopterygii</taxon>
        <taxon>Neopterygii</taxon>
        <taxon>Teleostei</taxon>
        <taxon>Osteoglossocephala</taxon>
        <taxon>Osteoglossomorpha</taxon>
        <taxon>Osteoglossiformes</taxon>
        <taxon>Osteoglossidae</taxon>
        <taxon>Scleropages</taxon>
    </lineage>
</organism>
<dbReference type="SUPFAM" id="SSF48340">
    <property type="entry name" value="Interferon-induced guanylate-binding protein 1 (GBP1), C-terminal domain"/>
    <property type="match status" value="1"/>
</dbReference>